<feature type="region of interest" description="Disordered" evidence="2">
    <location>
        <begin position="1"/>
        <end position="22"/>
    </location>
</feature>
<evidence type="ECO:0000256" key="1">
    <source>
        <dbReference type="SAM" id="Coils"/>
    </source>
</evidence>
<protein>
    <submittedName>
        <fullName evidence="3">Uncharacterized protein</fullName>
    </submittedName>
</protein>
<gene>
    <name evidence="3" type="ORF">JZO70_00095</name>
</gene>
<keyword evidence="1" id="KW-0175">Coiled coil</keyword>
<keyword evidence="4" id="KW-1185">Reference proteome</keyword>
<evidence type="ECO:0000256" key="2">
    <source>
        <dbReference type="SAM" id="MobiDB-lite"/>
    </source>
</evidence>
<dbReference type="EMBL" id="JAFREM010000001">
    <property type="protein sequence ID" value="MBO1304542.1"/>
    <property type="molecule type" value="Genomic_DNA"/>
</dbReference>
<feature type="region of interest" description="Disordered" evidence="2">
    <location>
        <begin position="53"/>
        <end position="77"/>
    </location>
</feature>
<accession>A0ABS3L4I7</accession>
<comment type="caution">
    <text evidence="3">The sequence shown here is derived from an EMBL/GenBank/DDBJ whole genome shotgun (WGS) entry which is preliminary data.</text>
</comment>
<feature type="coiled-coil region" evidence="1">
    <location>
        <begin position="424"/>
        <end position="458"/>
    </location>
</feature>
<sequence length="521" mass="56856">MERSEDDKQVNSQEKKDKKSEILRAGLAGAGNDTVQRFGSAVKEHGVAYSGVDNETGKQLHQSLKGISEGKLNSDPHYREQNIKQQAGYSAEVKEVARQNAEKKIAGKKGSMSRTDDIGRVNDPLADTVELDMNGKVIAGTESQMKFVGKTPEETLGKLKSRKYEKYFENDVKIKVASDRYDGLKEEIQVQLEKKEQQLINAKGKGNTALAKKHEAEIKKLNKIDNSLEKSTVSTDDSIQARLHPKLSTGKDIVKLGHRAGLEQAKVGAIVGGSVSGLTNMIAVAKGEKNASSAVVDVTKDATKAGAYSYTVAFAGSCLKGGMQNSQKEFIRTLSHTGLPTQVVNVALETTKTLSKYIQGEIDGTECITELGEKGTGMLSSTMFATVGQVMIPIPVVGALIGGMVGYTLSSSMYHDFVVCLNEAKLAKEDRQRIEAECEEAIKAMRAYRKEMNEIINEYLSSHKQVFDSAFSGIKDSLQIGDVDGFISNVNSITKQLNGNVQFETMDEFEQMIDDEKPFVL</sequence>
<name>A0ABS3L4I7_9ENTE</name>
<dbReference type="RefSeq" id="WP_207671488.1">
    <property type="nucleotide sequence ID" value="NZ_JAFREM010000001.1"/>
</dbReference>
<evidence type="ECO:0000313" key="3">
    <source>
        <dbReference type="EMBL" id="MBO1304542.1"/>
    </source>
</evidence>
<feature type="coiled-coil region" evidence="1">
    <location>
        <begin position="174"/>
        <end position="231"/>
    </location>
</feature>
<organism evidence="3 4">
    <name type="scientific">Candidatus Enterococcus moelleringii</name>
    <dbReference type="NCBI Taxonomy" id="2815325"/>
    <lineage>
        <taxon>Bacteria</taxon>
        <taxon>Bacillati</taxon>
        <taxon>Bacillota</taxon>
        <taxon>Bacilli</taxon>
        <taxon>Lactobacillales</taxon>
        <taxon>Enterococcaceae</taxon>
        <taxon>Enterococcus</taxon>
    </lineage>
</organism>
<reference evidence="3 4" key="1">
    <citation type="submission" date="2021-03" db="EMBL/GenBank/DDBJ databases">
        <title>Enterococcal diversity collection.</title>
        <authorList>
            <person name="Gilmore M.S."/>
            <person name="Schwartzman J."/>
            <person name="Van Tyne D."/>
            <person name="Martin M."/>
            <person name="Earl A.M."/>
            <person name="Manson A.L."/>
            <person name="Straub T."/>
            <person name="Salamzade R."/>
            <person name="Saavedra J."/>
            <person name="Lebreton F."/>
            <person name="Prichula J."/>
            <person name="Schaufler K."/>
            <person name="Gaca A."/>
            <person name="Sgardioli B."/>
            <person name="Wagenaar J."/>
            <person name="Strong T."/>
        </authorList>
    </citation>
    <scope>NUCLEOTIDE SEQUENCE [LARGE SCALE GENOMIC DNA]</scope>
    <source>
        <strain evidence="3 4">669A</strain>
    </source>
</reference>
<proteinExistence type="predicted"/>
<evidence type="ECO:0000313" key="4">
    <source>
        <dbReference type="Proteomes" id="UP000664601"/>
    </source>
</evidence>
<dbReference type="Proteomes" id="UP000664601">
    <property type="component" value="Unassembled WGS sequence"/>
</dbReference>